<dbReference type="EMBL" id="ML771421">
    <property type="protein sequence ID" value="KAE9382515.1"/>
    <property type="molecule type" value="Genomic_DNA"/>
</dbReference>
<protein>
    <submittedName>
        <fullName evidence="2">Uncharacterized protein</fullName>
    </submittedName>
</protein>
<dbReference type="AlphaFoldDB" id="A0A6A4GAN0"/>
<accession>A0A6A4GAN0</accession>
<dbReference type="Proteomes" id="UP000799118">
    <property type="component" value="Unassembled WGS sequence"/>
</dbReference>
<keyword evidence="3" id="KW-1185">Reference proteome</keyword>
<gene>
    <name evidence="2" type="ORF">BT96DRAFT_1027618</name>
</gene>
<keyword evidence="1" id="KW-0472">Membrane</keyword>
<evidence type="ECO:0000313" key="2">
    <source>
        <dbReference type="EMBL" id="KAE9382515.1"/>
    </source>
</evidence>
<organism evidence="2 3">
    <name type="scientific">Gymnopus androsaceus JB14</name>
    <dbReference type="NCBI Taxonomy" id="1447944"/>
    <lineage>
        <taxon>Eukaryota</taxon>
        <taxon>Fungi</taxon>
        <taxon>Dikarya</taxon>
        <taxon>Basidiomycota</taxon>
        <taxon>Agaricomycotina</taxon>
        <taxon>Agaricomycetes</taxon>
        <taxon>Agaricomycetidae</taxon>
        <taxon>Agaricales</taxon>
        <taxon>Marasmiineae</taxon>
        <taxon>Omphalotaceae</taxon>
        <taxon>Gymnopus</taxon>
    </lineage>
</organism>
<evidence type="ECO:0000313" key="3">
    <source>
        <dbReference type="Proteomes" id="UP000799118"/>
    </source>
</evidence>
<feature type="transmembrane region" description="Helical" evidence="1">
    <location>
        <begin position="58"/>
        <end position="78"/>
    </location>
</feature>
<keyword evidence="1" id="KW-0812">Transmembrane</keyword>
<reference evidence="2" key="1">
    <citation type="journal article" date="2019" name="Environ. Microbiol.">
        <title>Fungal ecological strategies reflected in gene transcription - a case study of two litter decomposers.</title>
        <authorList>
            <person name="Barbi F."/>
            <person name="Kohler A."/>
            <person name="Barry K."/>
            <person name="Baskaran P."/>
            <person name="Daum C."/>
            <person name="Fauchery L."/>
            <person name="Ihrmark K."/>
            <person name="Kuo A."/>
            <person name="LaButti K."/>
            <person name="Lipzen A."/>
            <person name="Morin E."/>
            <person name="Grigoriev I.V."/>
            <person name="Henrissat B."/>
            <person name="Lindahl B."/>
            <person name="Martin F."/>
        </authorList>
    </citation>
    <scope>NUCLEOTIDE SEQUENCE</scope>
    <source>
        <strain evidence="2">JB14</strain>
    </source>
</reference>
<keyword evidence="1" id="KW-1133">Transmembrane helix</keyword>
<evidence type="ECO:0000256" key="1">
    <source>
        <dbReference type="SAM" id="Phobius"/>
    </source>
</evidence>
<name>A0A6A4GAN0_9AGAR</name>
<sequence length="92" mass="10553">MRISSPSFHYSLAQTPTKFSRNSLHNLLQLWTHYQFPEVEVDHSSIIVLVDFLQYTTAYAWISAALSGKALSLILKLAGLKRKRKRLLSYSV</sequence>
<proteinExistence type="predicted"/>